<evidence type="ECO:0000313" key="3">
    <source>
        <dbReference type="Proteomes" id="UP000309340"/>
    </source>
</evidence>
<dbReference type="Proteomes" id="UP000309340">
    <property type="component" value="Unassembled WGS sequence"/>
</dbReference>
<organism evidence="2 3">
    <name type="scientific">Friedmanniomyces simplex</name>
    <dbReference type="NCBI Taxonomy" id="329884"/>
    <lineage>
        <taxon>Eukaryota</taxon>
        <taxon>Fungi</taxon>
        <taxon>Dikarya</taxon>
        <taxon>Ascomycota</taxon>
        <taxon>Pezizomycotina</taxon>
        <taxon>Dothideomycetes</taxon>
        <taxon>Dothideomycetidae</taxon>
        <taxon>Mycosphaerellales</taxon>
        <taxon>Teratosphaeriaceae</taxon>
        <taxon>Friedmanniomyces</taxon>
    </lineage>
</organism>
<dbReference type="EMBL" id="NAJQ01000337">
    <property type="protein sequence ID" value="TKA71758.1"/>
    <property type="molecule type" value="Genomic_DNA"/>
</dbReference>
<gene>
    <name evidence="2" type="ORF">B0A55_08584</name>
</gene>
<evidence type="ECO:0000256" key="1">
    <source>
        <dbReference type="SAM" id="MobiDB-lite"/>
    </source>
</evidence>
<feature type="compositionally biased region" description="Acidic residues" evidence="1">
    <location>
        <begin position="148"/>
        <end position="168"/>
    </location>
</feature>
<keyword evidence="3" id="KW-1185">Reference proteome</keyword>
<dbReference type="AlphaFoldDB" id="A0A4U0X8V6"/>
<sequence>MCIFLIKHWAPCLHMRGRCVEQCATNLATPDITANDCAGRRDVFLDEAEEGGCPVCQRKEAFGLHVRSGGVVAGAGDGFGANAMATWRTAMTGSSATVTTTHNSMCPRGRTIGGAISGSEADILTAGNVDGELENPFADPPENPFLDPVEDPFADPEDPFADPVEDPFAEPPENPFADPEEDPFADPPENPFLDPVEDPFADPPDNPFLDPPENPFLDPDDDSTVVPSIHEGSGENTEN</sequence>
<feature type="compositionally biased region" description="Pro residues" evidence="1">
    <location>
        <begin position="201"/>
        <end position="214"/>
    </location>
</feature>
<dbReference type="OrthoDB" id="3844167at2759"/>
<evidence type="ECO:0000313" key="2">
    <source>
        <dbReference type="EMBL" id="TKA71758.1"/>
    </source>
</evidence>
<dbReference type="STRING" id="329884.A0A4U0X8V6"/>
<feature type="region of interest" description="Disordered" evidence="1">
    <location>
        <begin position="130"/>
        <end position="239"/>
    </location>
</feature>
<accession>A0A4U0X8V6</accession>
<proteinExistence type="predicted"/>
<comment type="caution">
    <text evidence="2">The sequence shown here is derived from an EMBL/GenBank/DDBJ whole genome shotgun (WGS) entry which is preliminary data.</text>
</comment>
<protein>
    <submittedName>
        <fullName evidence="2">Uncharacterized protein</fullName>
    </submittedName>
</protein>
<reference evidence="2 3" key="1">
    <citation type="submission" date="2017-03" db="EMBL/GenBank/DDBJ databases">
        <title>Genomes of endolithic fungi from Antarctica.</title>
        <authorList>
            <person name="Coleine C."/>
            <person name="Masonjones S."/>
            <person name="Stajich J.E."/>
        </authorList>
    </citation>
    <scope>NUCLEOTIDE SEQUENCE [LARGE SCALE GENOMIC DNA]</scope>
    <source>
        <strain evidence="2 3">CCFEE 5184</strain>
    </source>
</reference>
<name>A0A4U0X8V6_9PEZI</name>